<sequence>MNIIVAILITSIFFYAGMQTNSSDFKLWKFIVDLSTVGAGLGTLGTLVVAYRALYSWKQQMRFQVVHNTSIELEDLVSRYIITLLLMPDEKISSSDWEKVQELFLPIKLLCWRLIRRDFNKEVVSKLEKSVGSIIDYHNKHGHISPAIINEIRNNLEEFSLSLNK</sequence>
<dbReference type="Proteomes" id="UP000532247">
    <property type="component" value="Unassembled WGS sequence"/>
</dbReference>
<proteinExistence type="predicted"/>
<dbReference type="AlphaFoldDB" id="A0A7Y4B371"/>
<evidence type="ECO:0000313" key="2">
    <source>
        <dbReference type="EMBL" id="NOI08941.1"/>
    </source>
</evidence>
<name>A0A7Y4B371_VIBAL</name>
<comment type="caution">
    <text evidence="2">The sequence shown here is derived from an EMBL/GenBank/DDBJ whole genome shotgun (WGS) entry which is preliminary data.</text>
</comment>
<evidence type="ECO:0000313" key="3">
    <source>
        <dbReference type="Proteomes" id="UP000532247"/>
    </source>
</evidence>
<organism evidence="2 3">
    <name type="scientific">Vibrio alginolyticus</name>
    <dbReference type="NCBI Taxonomy" id="663"/>
    <lineage>
        <taxon>Bacteria</taxon>
        <taxon>Pseudomonadati</taxon>
        <taxon>Pseudomonadota</taxon>
        <taxon>Gammaproteobacteria</taxon>
        <taxon>Vibrionales</taxon>
        <taxon>Vibrionaceae</taxon>
        <taxon>Vibrio</taxon>
    </lineage>
</organism>
<dbReference type="RefSeq" id="WP_171345683.1">
    <property type="nucleotide sequence ID" value="NZ_VTYF01000003.1"/>
</dbReference>
<reference evidence="2 3" key="1">
    <citation type="submission" date="2019-09" db="EMBL/GenBank/DDBJ databases">
        <title>Draft genome sequencing and comparative genomics of hatchery-associated Vibrios.</title>
        <authorList>
            <person name="Kehlet-Delgado H."/>
            <person name="Mueller R.S."/>
        </authorList>
    </citation>
    <scope>NUCLEOTIDE SEQUENCE [LARGE SCALE GENOMIC DNA]</scope>
    <source>
        <strain evidence="2 3">081416A</strain>
    </source>
</reference>
<feature type="transmembrane region" description="Helical" evidence="1">
    <location>
        <begin position="34"/>
        <end position="54"/>
    </location>
</feature>
<gene>
    <name evidence="2" type="ORF">F0254_08675</name>
</gene>
<keyword evidence="1" id="KW-0812">Transmembrane</keyword>
<dbReference type="EMBL" id="VTYF01000003">
    <property type="protein sequence ID" value="NOI08941.1"/>
    <property type="molecule type" value="Genomic_DNA"/>
</dbReference>
<keyword evidence="1" id="KW-1133">Transmembrane helix</keyword>
<accession>A0A7Y4B371</accession>
<evidence type="ECO:0000256" key="1">
    <source>
        <dbReference type="SAM" id="Phobius"/>
    </source>
</evidence>
<protein>
    <submittedName>
        <fullName evidence="2">Uncharacterized protein</fullName>
    </submittedName>
</protein>
<keyword evidence="1" id="KW-0472">Membrane</keyword>